<comment type="catalytic activity">
    <reaction evidence="1 7 8">
        <text>Thiol-dependent hydrolysis of ester, thioester, amide, peptide and isopeptide bonds formed by the C-terminal Gly of ubiquitin (a 76-residue protein attached to proteins as an intracellular targeting signal).</text>
        <dbReference type="EC" id="3.4.19.12"/>
    </reaction>
</comment>
<keyword evidence="6 7" id="KW-0788">Thiol protease</keyword>
<keyword evidence="3 7" id="KW-0645">Protease</keyword>
<feature type="domain" description="UCH catalytic" evidence="9">
    <location>
        <begin position="2"/>
        <end position="226"/>
    </location>
</feature>
<protein>
    <recommendedName>
        <fullName evidence="8">Ubiquitin carboxyl-terminal hydrolase</fullName>
        <ecNumber evidence="8">3.4.19.12</ecNumber>
    </recommendedName>
</protein>
<evidence type="ECO:0000256" key="7">
    <source>
        <dbReference type="PROSITE-ProRule" id="PRU01393"/>
    </source>
</evidence>
<dbReference type="GO" id="GO:0016579">
    <property type="term" value="P:protein deubiquitination"/>
    <property type="evidence" value="ECO:0007669"/>
    <property type="project" value="TreeGrafter"/>
</dbReference>
<dbReference type="GO" id="GO:0004843">
    <property type="term" value="F:cysteine-type deubiquitinase activity"/>
    <property type="evidence" value="ECO:0007669"/>
    <property type="project" value="UniProtKB-UniRule"/>
</dbReference>
<dbReference type="InterPro" id="IPR057254">
    <property type="entry name" value="UCH_AS"/>
</dbReference>
<dbReference type="PROSITE" id="PS00140">
    <property type="entry name" value="UCH_1"/>
    <property type="match status" value="1"/>
</dbReference>
<evidence type="ECO:0000256" key="4">
    <source>
        <dbReference type="ARBA" id="ARBA00022786"/>
    </source>
</evidence>
<dbReference type="GO" id="GO:0006511">
    <property type="term" value="P:ubiquitin-dependent protein catabolic process"/>
    <property type="evidence" value="ECO:0007669"/>
    <property type="project" value="UniProtKB-UniRule"/>
</dbReference>
<evidence type="ECO:0000256" key="8">
    <source>
        <dbReference type="RuleBase" id="RU361215"/>
    </source>
</evidence>
<evidence type="ECO:0000259" key="9">
    <source>
        <dbReference type="PROSITE" id="PS52048"/>
    </source>
</evidence>
<dbReference type="InterPro" id="IPR036959">
    <property type="entry name" value="Peptidase_C12_UCH_sf"/>
</dbReference>
<dbReference type="InterPro" id="IPR001578">
    <property type="entry name" value="Peptidase_C12_UCH"/>
</dbReference>
<reference evidence="10" key="1">
    <citation type="submission" date="2023-12" db="EMBL/GenBank/DDBJ databases">
        <title>Genome assembly of Anisodus tanguticus.</title>
        <authorList>
            <person name="Wang Y.-J."/>
        </authorList>
    </citation>
    <scope>NUCLEOTIDE SEQUENCE</scope>
    <source>
        <strain evidence="10">KB-2021</strain>
        <tissue evidence="10">Leaf</tissue>
    </source>
</reference>
<evidence type="ECO:0000256" key="3">
    <source>
        <dbReference type="ARBA" id="ARBA00022670"/>
    </source>
</evidence>
<organism evidence="10 11">
    <name type="scientific">Anisodus tanguticus</name>
    <dbReference type="NCBI Taxonomy" id="243964"/>
    <lineage>
        <taxon>Eukaryota</taxon>
        <taxon>Viridiplantae</taxon>
        <taxon>Streptophyta</taxon>
        <taxon>Embryophyta</taxon>
        <taxon>Tracheophyta</taxon>
        <taxon>Spermatophyta</taxon>
        <taxon>Magnoliopsida</taxon>
        <taxon>eudicotyledons</taxon>
        <taxon>Gunneridae</taxon>
        <taxon>Pentapetalae</taxon>
        <taxon>asterids</taxon>
        <taxon>lamiids</taxon>
        <taxon>Solanales</taxon>
        <taxon>Solanaceae</taxon>
        <taxon>Solanoideae</taxon>
        <taxon>Hyoscyameae</taxon>
        <taxon>Anisodus</taxon>
    </lineage>
</organism>
<evidence type="ECO:0000256" key="6">
    <source>
        <dbReference type="ARBA" id="ARBA00022807"/>
    </source>
</evidence>
<evidence type="ECO:0000256" key="1">
    <source>
        <dbReference type="ARBA" id="ARBA00000707"/>
    </source>
</evidence>
<sequence>MNFKPLESNPEVINQFLACLGLEPSVNVSDIFGFTAEHLNFVTQPVLAVIFLYPCKNDINEDFTLLNETEEETELKDKETIEGLYFIKQTIKNACGAIALIHSVANNFNNINFSPDSIAKKFVELTRNLSPSEKAKFLESDESIKNINENCAAIGTTPIPDIVDIHFVSFVEHNGYLWKLDGRKDRPQRVNIATKETVLESSAKYCEKFCEKNPNILSFAALSFSKN</sequence>
<evidence type="ECO:0000256" key="5">
    <source>
        <dbReference type="ARBA" id="ARBA00022801"/>
    </source>
</evidence>
<dbReference type="PANTHER" id="PTHR10589">
    <property type="entry name" value="UBIQUITIN CARBOXYL-TERMINAL HYDROLASE"/>
    <property type="match status" value="1"/>
</dbReference>
<comment type="similarity">
    <text evidence="2 7 8">Belongs to the peptidase C12 family.</text>
</comment>
<name>A0AAE1QPM0_9SOLA</name>
<keyword evidence="11" id="KW-1185">Reference proteome</keyword>
<feature type="site" description="Important for enzyme activity" evidence="7">
    <location>
        <position position="181"/>
    </location>
</feature>
<proteinExistence type="inferred from homology"/>
<feature type="active site" description="Proton donor" evidence="7">
    <location>
        <position position="166"/>
    </location>
</feature>
<dbReference type="Gene3D" id="3.40.532.10">
    <property type="entry name" value="Peptidase C12, ubiquitin carboxyl-terminal hydrolase"/>
    <property type="match status" value="1"/>
</dbReference>
<keyword evidence="4 7" id="KW-0833">Ubl conjugation pathway</keyword>
<dbReference type="GO" id="GO:0005737">
    <property type="term" value="C:cytoplasm"/>
    <property type="evidence" value="ECO:0007669"/>
    <property type="project" value="TreeGrafter"/>
</dbReference>
<feature type="site" description="Transition state stabilizer" evidence="7">
    <location>
        <position position="89"/>
    </location>
</feature>
<dbReference type="Proteomes" id="UP001291623">
    <property type="component" value="Unassembled WGS sequence"/>
</dbReference>
<accession>A0AAE1QPM0</accession>
<dbReference type="FunFam" id="3.40.532.10:FF:000006">
    <property type="entry name" value="Ubiquitin carboxyl-terminal hydrolase"/>
    <property type="match status" value="1"/>
</dbReference>
<dbReference type="PROSITE" id="PS52048">
    <property type="entry name" value="UCH_DOMAIN"/>
    <property type="match status" value="1"/>
</dbReference>
<dbReference type="PRINTS" id="PR00707">
    <property type="entry name" value="UBCTHYDRLASE"/>
</dbReference>
<dbReference type="EMBL" id="JAVYJV010000071">
    <property type="protein sequence ID" value="KAK4336964.1"/>
    <property type="molecule type" value="Genomic_DNA"/>
</dbReference>
<dbReference type="AlphaFoldDB" id="A0AAE1QPM0"/>
<dbReference type="PANTHER" id="PTHR10589:SF17">
    <property type="entry name" value="UBIQUITIN CARBOXYL-TERMINAL HYDROLASE"/>
    <property type="match status" value="1"/>
</dbReference>
<dbReference type="Pfam" id="PF01088">
    <property type="entry name" value="Peptidase_C12"/>
    <property type="match status" value="1"/>
</dbReference>
<comment type="caution">
    <text evidence="10">The sequence shown here is derived from an EMBL/GenBank/DDBJ whole genome shotgun (WGS) entry which is preliminary data.</text>
</comment>
<keyword evidence="5 7" id="KW-0378">Hydrolase</keyword>
<evidence type="ECO:0000313" key="10">
    <source>
        <dbReference type="EMBL" id="KAK4336964.1"/>
    </source>
</evidence>
<dbReference type="SUPFAM" id="SSF54001">
    <property type="entry name" value="Cysteine proteinases"/>
    <property type="match status" value="1"/>
</dbReference>
<dbReference type="EC" id="3.4.19.12" evidence="8"/>
<evidence type="ECO:0000313" key="11">
    <source>
        <dbReference type="Proteomes" id="UP001291623"/>
    </source>
</evidence>
<evidence type="ECO:0000256" key="2">
    <source>
        <dbReference type="ARBA" id="ARBA00009326"/>
    </source>
</evidence>
<feature type="active site" description="Nucleophile" evidence="7">
    <location>
        <position position="95"/>
    </location>
</feature>
<dbReference type="InterPro" id="IPR038765">
    <property type="entry name" value="Papain-like_cys_pep_sf"/>
</dbReference>
<gene>
    <name evidence="10" type="ORF">RND71_043414</name>
</gene>